<dbReference type="InterPro" id="IPR000705">
    <property type="entry name" value="Galactokinase"/>
</dbReference>
<feature type="domain" description="GHMP kinase N-terminal" evidence="6">
    <location>
        <begin position="106"/>
        <end position="192"/>
    </location>
</feature>
<dbReference type="GO" id="GO:0005829">
    <property type="term" value="C:cytosol"/>
    <property type="evidence" value="ECO:0007669"/>
    <property type="project" value="TreeGrafter"/>
</dbReference>
<sequence length="405" mass="43201">MPATNNQAALAAARELFEKTFGEISSNAKVLAVHAPGRSEISGNHTDHEGGHVIAGALDVAVDGVAVANGTNVVRVIDANFPLVEVDLSDLSVREDERETTAALVRGMAFELAQTGRTPAGFDFASVCSVPAGGGLSSSAAVEAAYGRAMEALWEGPSIDPVELAKMSQFAENRYFGKPCGLMDQAAVCLGGLAYMDFEVPSEPKTAKLDFDFDKAGYALCLVKVGSDHTDLTFEYAAIPDEMQAIAGEFGCKRLCEVDPAVFDAAVPQLREKYGDRAVLRAIHYWYENGLVDKRWEDLVAGDIESFLVHTRASGASSAMFLQNVSATVGDVREQHAMLALGLAERILDGRGAARIHGGGFGGSIQCFVPLDLVDEFIARMDAWLGEGSCRKYSITEEGACATWM</sequence>
<evidence type="ECO:0000256" key="2">
    <source>
        <dbReference type="ARBA" id="ARBA00022679"/>
    </source>
</evidence>
<evidence type="ECO:0000259" key="6">
    <source>
        <dbReference type="Pfam" id="PF00288"/>
    </source>
</evidence>
<comment type="similarity">
    <text evidence="1">Belongs to the GHMP kinase family. GalK subfamily.</text>
</comment>
<accession>G1WJ85</accession>
<dbReference type="AlphaFoldDB" id="G1WJ85"/>
<dbReference type="EMBL" id="ADLS01000018">
    <property type="protein sequence ID" value="EGX70409.1"/>
    <property type="molecule type" value="Genomic_DNA"/>
</dbReference>
<dbReference type="PIRSF" id="PIRSF000530">
    <property type="entry name" value="Galactokinase"/>
    <property type="match status" value="1"/>
</dbReference>
<evidence type="ECO:0000256" key="4">
    <source>
        <dbReference type="ARBA" id="ARBA00022777"/>
    </source>
</evidence>
<keyword evidence="3" id="KW-0547">Nucleotide-binding</keyword>
<name>G1WJ85_9ACTN</name>
<keyword evidence="9" id="KW-1185">Reference proteome</keyword>
<protein>
    <recommendedName>
        <fullName evidence="10">Galactokinase</fullName>
    </recommendedName>
</protein>
<dbReference type="Gene3D" id="3.30.230.10">
    <property type="match status" value="1"/>
</dbReference>
<dbReference type="OrthoDB" id="250531at2"/>
<dbReference type="Gene3D" id="3.30.70.890">
    <property type="entry name" value="GHMP kinase, C-terminal domain"/>
    <property type="match status" value="1"/>
</dbReference>
<keyword evidence="4" id="KW-0418">Kinase</keyword>
<evidence type="ECO:0000256" key="5">
    <source>
        <dbReference type="ARBA" id="ARBA00022840"/>
    </source>
</evidence>
<dbReference type="InterPro" id="IPR006206">
    <property type="entry name" value="Mevalonate/galactokinase"/>
</dbReference>
<evidence type="ECO:0000259" key="7">
    <source>
        <dbReference type="Pfam" id="PF10509"/>
    </source>
</evidence>
<reference evidence="8 9" key="1">
    <citation type="submission" date="2011-06" db="EMBL/GenBank/DDBJ databases">
        <title>The Genome Sequence of Collinsella tanakaei YIT 12063.</title>
        <authorList>
            <consortium name="The Broad Institute Genome Sequencing Platform"/>
            <person name="Earl A."/>
            <person name="Ward D."/>
            <person name="Feldgarden M."/>
            <person name="Gevers D."/>
            <person name="Morotomi M."/>
            <person name="Young S.K."/>
            <person name="Zeng Q."/>
            <person name="Gargeya S."/>
            <person name="Fitzgerald M."/>
            <person name="Haas B."/>
            <person name="Abouelleil A."/>
            <person name="Alvarado L."/>
            <person name="Arachchi H.M."/>
            <person name="Berlin A."/>
            <person name="Brown A."/>
            <person name="Chapman S.B."/>
            <person name="Chen Z."/>
            <person name="Dunbar C."/>
            <person name="Freedman E."/>
            <person name="Gearin G."/>
            <person name="Gellesch M."/>
            <person name="Goldberg J."/>
            <person name="Griggs A."/>
            <person name="Gujja S."/>
            <person name="Heiman D."/>
            <person name="Howarth C."/>
            <person name="Larson L."/>
            <person name="Lui A."/>
            <person name="MacDonald P.J.P."/>
            <person name="Mehta T."/>
            <person name="Montmayeur A."/>
            <person name="Murphy C."/>
            <person name="Neiman D."/>
            <person name="Pearson M."/>
            <person name="Priest M."/>
            <person name="Roberts A."/>
            <person name="Saif S."/>
            <person name="Shea T."/>
            <person name="Shenoy N."/>
            <person name="Sisk P."/>
            <person name="Stolte C."/>
            <person name="Sykes S."/>
            <person name="Wortman J."/>
            <person name="Nusbaum C."/>
            <person name="Birren B."/>
        </authorList>
    </citation>
    <scope>NUCLEOTIDE SEQUENCE [LARGE SCALE GENOMIC DNA]</scope>
    <source>
        <strain evidence="8 9">YIT 12063</strain>
    </source>
</reference>
<evidence type="ECO:0000256" key="3">
    <source>
        <dbReference type="ARBA" id="ARBA00022741"/>
    </source>
</evidence>
<dbReference type="HOGENOM" id="CLU_017814_8_0_11"/>
<dbReference type="PATRIC" id="fig|742742.3.peg.1363"/>
<gene>
    <name evidence="8" type="ORF">HMPREF9452_01398</name>
</gene>
<dbReference type="InterPro" id="IPR019539">
    <property type="entry name" value="GalKase_N"/>
</dbReference>
<dbReference type="InterPro" id="IPR014721">
    <property type="entry name" value="Ribsml_uS5_D2-typ_fold_subgr"/>
</dbReference>
<dbReference type="InterPro" id="IPR036554">
    <property type="entry name" value="GHMP_kinase_C_sf"/>
</dbReference>
<dbReference type="InterPro" id="IPR020568">
    <property type="entry name" value="Ribosomal_Su5_D2-typ_SF"/>
</dbReference>
<evidence type="ECO:0000313" key="8">
    <source>
        <dbReference type="EMBL" id="EGX70409.1"/>
    </source>
</evidence>
<dbReference type="PROSITE" id="PS00627">
    <property type="entry name" value="GHMP_KINASES_ATP"/>
    <property type="match status" value="1"/>
</dbReference>
<dbReference type="RefSeq" id="WP_009141433.1">
    <property type="nucleotide sequence ID" value="NZ_JH126470.1"/>
</dbReference>
<dbReference type="PRINTS" id="PR00473">
    <property type="entry name" value="GALCTOKINASE"/>
</dbReference>
<organism evidence="8 9">
    <name type="scientific">Collinsella tanakaei YIT 12063</name>
    <dbReference type="NCBI Taxonomy" id="742742"/>
    <lineage>
        <taxon>Bacteria</taxon>
        <taxon>Bacillati</taxon>
        <taxon>Actinomycetota</taxon>
        <taxon>Coriobacteriia</taxon>
        <taxon>Coriobacteriales</taxon>
        <taxon>Coriobacteriaceae</taxon>
        <taxon>Collinsella</taxon>
    </lineage>
</organism>
<dbReference type="GeneID" id="62759108"/>
<dbReference type="InterPro" id="IPR006203">
    <property type="entry name" value="GHMP_knse_ATP-bd_CS"/>
</dbReference>
<dbReference type="Pfam" id="PF00288">
    <property type="entry name" value="GHMP_kinases_N"/>
    <property type="match status" value="1"/>
</dbReference>
<feature type="domain" description="Galactokinase N-terminal" evidence="7">
    <location>
        <begin position="16"/>
        <end position="62"/>
    </location>
</feature>
<keyword evidence="2" id="KW-0808">Transferase</keyword>
<dbReference type="PANTHER" id="PTHR10457:SF7">
    <property type="entry name" value="GALACTOKINASE-RELATED"/>
    <property type="match status" value="1"/>
</dbReference>
<dbReference type="PRINTS" id="PR00959">
    <property type="entry name" value="MEVGALKINASE"/>
</dbReference>
<dbReference type="Pfam" id="PF10509">
    <property type="entry name" value="GalKase_gal_bdg"/>
    <property type="match status" value="1"/>
</dbReference>
<dbReference type="eggNOG" id="COG0153">
    <property type="taxonomic scope" value="Bacteria"/>
</dbReference>
<proteinExistence type="inferred from homology"/>
<evidence type="ECO:0000313" key="9">
    <source>
        <dbReference type="Proteomes" id="UP000004830"/>
    </source>
</evidence>
<comment type="caution">
    <text evidence="8">The sequence shown here is derived from an EMBL/GenBank/DDBJ whole genome shotgun (WGS) entry which is preliminary data.</text>
</comment>
<dbReference type="GO" id="GO:0006012">
    <property type="term" value="P:galactose metabolic process"/>
    <property type="evidence" value="ECO:0007669"/>
    <property type="project" value="InterPro"/>
</dbReference>
<dbReference type="STRING" id="742742.HMPREF9452_01398"/>
<dbReference type="SUPFAM" id="SSF54211">
    <property type="entry name" value="Ribosomal protein S5 domain 2-like"/>
    <property type="match status" value="1"/>
</dbReference>
<dbReference type="Proteomes" id="UP000004830">
    <property type="component" value="Unassembled WGS sequence"/>
</dbReference>
<dbReference type="InterPro" id="IPR006204">
    <property type="entry name" value="GHMP_kinase_N_dom"/>
</dbReference>
<dbReference type="GO" id="GO:0004335">
    <property type="term" value="F:galactokinase activity"/>
    <property type="evidence" value="ECO:0007669"/>
    <property type="project" value="InterPro"/>
</dbReference>
<keyword evidence="5" id="KW-0067">ATP-binding</keyword>
<dbReference type="GO" id="GO:0005524">
    <property type="term" value="F:ATP binding"/>
    <property type="evidence" value="ECO:0007669"/>
    <property type="project" value="UniProtKB-KW"/>
</dbReference>
<evidence type="ECO:0008006" key="10">
    <source>
        <dbReference type="Google" id="ProtNLM"/>
    </source>
</evidence>
<evidence type="ECO:0000256" key="1">
    <source>
        <dbReference type="ARBA" id="ARBA00006566"/>
    </source>
</evidence>
<dbReference type="PANTHER" id="PTHR10457">
    <property type="entry name" value="MEVALONATE KINASE/GALACTOKINASE"/>
    <property type="match status" value="1"/>
</dbReference>
<dbReference type="SUPFAM" id="SSF55060">
    <property type="entry name" value="GHMP Kinase, C-terminal domain"/>
    <property type="match status" value="1"/>
</dbReference>